<dbReference type="InterPro" id="IPR009003">
    <property type="entry name" value="Peptidase_S1_PA"/>
</dbReference>
<keyword evidence="3" id="KW-0378">Hydrolase</keyword>
<feature type="region of interest" description="Disordered" evidence="4">
    <location>
        <begin position="404"/>
        <end position="423"/>
    </location>
</feature>
<dbReference type="GO" id="GO:0006508">
    <property type="term" value="P:proteolysis"/>
    <property type="evidence" value="ECO:0007669"/>
    <property type="project" value="UniProtKB-KW"/>
</dbReference>
<evidence type="ECO:0000259" key="5">
    <source>
        <dbReference type="PROSITE" id="PS50240"/>
    </source>
</evidence>
<keyword evidence="3" id="KW-0720">Serine protease</keyword>
<comment type="caution">
    <text evidence="6">The sequence shown here is derived from an EMBL/GenBank/DDBJ whole genome shotgun (WGS) entry which is preliminary data.</text>
</comment>
<keyword evidence="3" id="KW-0645">Protease</keyword>
<dbReference type="SUPFAM" id="SSF50494">
    <property type="entry name" value="Trypsin-like serine proteases"/>
    <property type="match status" value="1"/>
</dbReference>
<reference evidence="7" key="2">
    <citation type="submission" date="2024-04" db="EMBL/GenBank/DDBJ databases">
        <authorList>
            <person name="Chen Y."/>
            <person name="Shah S."/>
            <person name="Dougan E. K."/>
            <person name="Thang M."/>
            <person name="Chan C."/>
        </authorList>
    </citation>
    <scope>NUCLEOTIDE SEQUENCE [LARGE SCALE GENOMIC DNA]</scope>
</reference>
<dbReference type="InterPro" id="IPR001314">
    <property type="entry name" value="Peptidase_S1A"/>
</dbReference>
<evidence type="ECO:0000256" key="4">
    <source>
        <dbReference type="SAM" id="MobiDB-lite"/>
    </source>
</evidence>
<evidence type="ECO:0000313" key="6">
    <source>
        <dbReference type="EMBL" id="CAI3978777.1"/>
    </source>
</evidence>
<feature type="compositionally biased region" description="Low complexity" evidence="4">
    <location>
        <begin position="409"/>
        <end position="423"/>
    </location>
</feature>
<evidence type="ECO:0000313" key="8">
    <source>
        <dbReference type="Proteomes" id="UP001152797"/>
    </source>
</evidence>
<comment type="similarity">
    <text evidence="1">Belongs to the peptidase S1 family.</text>
</comment>
<dbReference type="PROSITE" id="PS00135">
    <property type="entry name" value="TRYPSIN_SER"/>
    <property type="match status" value="1"/>
</dbReference>
<evidence type="ECO:0000256" key="1">
    <source>
        <dbReference type="ARBA" id="ARBA00007664"/>
    </source>
</evidence>
<dbReference type="PROSITE" id="PS00134">
    <property type="entry name" value="TRYPSIN_HIS"/>
    <property type="match status" value="1"/>
</dbReference>
<accession>A0A9P1BT09</accession>
<dbReference type="Pfam" id="PF00089">
    <property type="entry name" value="Trypsin"/>
    <property type="match status" value="1"/>
</dbReference>
<keyword evidence="2" id="KW-1015">Disulfide bond</keyword>
<reference evidence="6" key="1">
    <citation type="submission" date="2022-10" db="EMBL/GenBank/DDBJ databases">
        <authorList>
            <person name="Chen Y."/>
            <person name="Dougan E. K."/>
            <person name="Chan C."/>
            <person name="Rhodes N."/>
            <person name="Thang M."/>
        </authorList>
    </citation>
    <scope>NUCLEOTIDE SEQUENCE</scope>
</reference>
<dbReference type="PANTHER" id="PTHR24276:SF98">
    <property type="entry name" value="FI18310P1-RELATED"/>
    <property type="match status" value="1"/>
</dbReference>
<sequence>MRCPVNTTRFASDFPYLVSLSNPHGHFCGGTLLDERWVLTAAHCFGTGVASLSNIQVRALSDGSTSGVELLVAHHAYHMDWLTDDIALLKVTTALPSAKYAKLEDSSRRHAGSKALIAGWGTIDEHCTQIDDVLREGDTYIEGSSACFHADWTFNWTELVCTAHINSTDKAVAGAGCGDSGGPLFLLENGELIQVGIVSYTASGRDHFTRVFTYMDWINGILSSPPAQSQMPRPRCFNSCCDDPDWLDTYAEECHTWTGYDCVAYSNSNVGLLEKCPASCKRCPSCKATNRQCCDNVDFLDAVGMPCISWRGYDCTNVGGASPEEEKAIHDNCPNACGLCSPGTDCSDEEDWKDQYGFACFHWRGYDCSKAVESFGYSPSVQAEILKYCPLSCGSCTASNENSSDDDFSSSSPLPSSSLSGLPTSSSFMSVDVNGATGACRRSYLVLAPILCLLYACKHSF</sequence>
<feature type="domain" description="Peptidase S1" evidence="5">
    <location>
        <begin position="12"/>
        <end position="223"/>
    </location>
</feature>
<dbReference type="AlphaFoldDB" id="A0A9P1BT09"/>
<dbReference type="EMBL" id="CAMXCT010000435">
    <property type="protein sequence ID" value="CAI3978777.1"/>
    <property type="molecule type" value="Genomic_DNA"/>
</dbReference>
<dbReference type="PROSITE" id="PS50240">
    <property type="entry name" value="TRYPSIN_DOM"/>
    <property type="match status" value="1"/>
</dbReference>
<dbReference type="InterPro" id="IPR043504">
    <property type="entry name" value="Peptidase_S1_PA_chymotrypsin"/>
</dbReference>
<dbReference type="Proteomes" id="UP001152797">
    <property type="component" value="Unassembled WGS sequence"/>
</dbReference>
<dbReference type="EMBL" id="CAMXCT020000435">
    <property type="protein sequence ID" value="CAL1132152.1"/>
    <property type="molecule type" value="Genomic_DNA"/>
</dbReference>
<dbReference type="Gene3D" id="2.40.10.10">
    <property type="entry name" value="Trypsin-like serine proteases"/>
    <property type="match status" value="1"/>
</dbReference>
<protein>
    <recommendedName>
        <fullName evidence="5">Peptidase S1 domain-containing protein</fullName>
    </recommendedName>
</protein>
<evidence type="ECO:0000256" key="2">
    <source>
        <dbReference type="ARBA" id="ARBA00023157"/>
    </source>
</evidence>
<dbReference type="SMART" id="SM00020">
    <property type="entry name" value="Tryp_SPc"/>
    <property type="match status" value="1"/>
</dbReference>
<dbReference type="InterPro" id="IPR018114">
    <property type="entry name" value="TRYPSIN_HIS"/>
</dbReference>
<dbReference type="OrthoDB" id="418705at2759"/>
<organism evidence="6">
    <name type="scientific">Cladocopium goreaui</name>
    <dbReference type="NCBI Taxonomy" id="2562237"/>
    <lineage>
        <taxon>Eukaryota</taxon>
        <taxon>Sar</taxon>
        <taxon>Alveolata</taxon>
        <taxon>Dinophyceae</taxon>
        <taxon>Suessiales</taxon>
        <taxon>Symbiodiniaceae</taxon>
        <taxon>Cladocopium</taxon>
    </lineage>
</organism>
<dbReference type="PANTHER" id="PTHR24276">
    <property type="entry name" value="POLYSERASE-RELATED"/>
    <property type="match status" value="1"/>
</dbReference>
<dbReference type="EMBL" id="CAMXCT030000435">
    <property type="protein sequence ID" value="CAL4766089.1"/>
    <property type="molecule type" value="Genomic_DNA"/>
</dbReference>
<proteinExistence type="inferred from homology"/>
<keyword evidence="8" id="KW-1185">Reference proteome</keyword>
<dbReference type="PRINTS" id="PR00722">
    <property type="entry name" value="CHYMOTRYPSIN"/>
</dbReference>
<dbReference type="InterPro" id="IPR001254">
    <property type="entry name" value="Trypsin_dom"/>
</dbReference>
<gene>
    <name evidence="6" type="ORF">C1SCF055_LOCUS6780</name>
</gene>
<dbReference type="InterPro" id="IPR033116">
    <property type="entry name" value="TRYPSIN_SER"/>
</dbReference>
<dbReference type="GO" id="GO:0004252">
    <property type="term" value="F:serine-type endopeptidase activity"/>
    <property type="evidence" value="ECO:0007669"/>
    <property type="project" value="InterPro"/>
</dbReference>
<evidence type="ECO:0000256" key="3">
    <source>
        <dbReference type="RuleBase" id="RU363034"/>
    </source>
</evidence>
<evidence type="ECO:0000313" key="7">
    <source>
        <dbReference type="EMBL" id="CAL1132152.1"/>
    </source>
</evidence>
<dbReference type="CDD" id="cd00190">
    <property type="entry name" value="Tryp_SPc"/>
    <property type="match status" value="1"/>
</dbReference>
<name>A0A9P1BT09_9DINO</name>
<dbReference type="InterPro" id="IPR050430">
    <property type="entry name" value="Peptidase_S1"/>
</dbReference>